<dbReference type="SUPFAM" id="SSF144059">
    <property type="entry name" value="ImpE-like"/>
    <property type="match status" value="1"/>
</dbReference>
<name>A0A261TPQ6_9BORD</name>
<dbReference type="InterPro" id="IPR009211">
    <property type="entry name" value="TagJ"/>
</dbReference>
<accession>A0A261TPQ6</accession>
<proteinExistence type="predicted"/>
<dbReference type="RefSeq" id="WP_094823313.1">
    <property type="nucleotide sequence ID" value="NZ_NEVO01000016.1"/>
</dbReference>
<dbReference type="PIRSF" id="PIRSF029288">
    <property type="entry name" value="SciE_ImpE"/>
    <property type="match status" value="1"/>
</dbReference>
<gene>
    <name evidence="1" type="ORF">CAL20_22430</name>
</gene>
<comment type="caution">
    <text evidence="1">The sequence shown here is derived from an EMBL/GenBank/DDBJ whole genome shotgun (WGS) entry which is preliminary data.</text>
</comment>
<organism evidence="1 2">
    <name type="scientific">Bordetella genomosp. 4</name>
    <dbReference type="NCBI Taxonomy" id="463044"/>
    <lineage>
        <taxon>Bacteria</taxon>
        <taxon>Pseudomonadati</taxon>
        <taxon>Pseudomonadota</taxon>
        <taxon>Betaproteobacteria</taxon>
        <taxon>Burkholderiales</taxon>
        <taxon>Alcaligenaceae</taxon>
        <taxon>Bordetella</taxon>
    </lineage>
</organism>
<dbReference type="Pfam" id="PF07024">
    <property type="entry name" value="ImpE"/>
    <property type="match status" value="1"/>
</dbReference>
<protein>
    <submittedName>
        <fullName evidence="1">ImpE family protein</fullName>
    </submittedName>
</protein>
<reference evidence="1 2" key="1">
    <citation type="submission" date="2017-05" db="EMBL/GenBank/DDBJ databases">
        <title>Complete and WGS of Bordetella genogroups.</title>
        <authorList>
            <person name="Spilker T."/>
            <person name="LiPuma J."/>
        </authorList>
    </citation>
    <scope>NUCLEOTIDE SEQUENCE [LARGE SCALE GENOMIC DNA]</scope>
    <source>
        <strain evidence="1 2">AU9919</strain>
    </source>
</reference>
<dbReference type="AlphaFoldDB" id="A0A261TPQ6"/>
<dbReference type="OrthoDB" id="5416084at2"/>
<evidence type="ECO:0000313" key="1">
    <source>
        <dbReference type="EMBL" id="OZI50603.1"/>
    </source>
</evidence>
<keyword evidence="2" id="KW-1185">Reference proteome</keyword>
<dbReference type="EMBL" id="NEVQ01000022">
    <property type="protein sequence ID" value="OZI50603.1"/>
    <property type="molecule type" value="Genomic_DNA"/>
</dbReference>
<dbReference type="Gene3D" id="1.25.40.10">
    <property type="entry name" value="Tetratricopeptide repeat domain"/>
    <property type="match status" value="1"/>
</dbReference>
<evidence type="ECO:0000313" key="2">
    <source>
        <dbReference type="Proteomes" id="UP000216885"/>
    </source>
</evidence>
<sequence>MIRPAVALRESSLSQHLETIQSQIRRQPADADLRAQLFQLMVVQGDWGRASEQLKLSAQLNAQAQPTAILYEQAIAAERQRERVLLGQEQPAVFGQAPAWFADLWRALSCDVDAPEDAAQLRARAYEAAESRAGTLTVSMDDAAATFEWISDGDSRLGPVFEFMSAGRYGWVPFSALREVRLLPPEGLCDVVWAQAEVTLDEGRTQYGLIPARYPALPGQVFADLPDGVKLGRMTDWHPLQGEMYAGVGQKMWMTDQGEYALLDIRSLEMR</sequence>
<dbReference type="Proteomes" id="UP000216885">
    <property type="component" value="Unassembled WGS sequence"/>
</dbReference>
<dbReference type="InterPro" id="IPR011990">
    <property type="entry name" value="TPR-like_helical_dom_sf"/>
</dbReference>